<feature type="domain" description="Galectin" evidence="3">
    <location>
        <begin position="35"/>
        <end position="171"/>
    </location>
</feature>
<keyword evidence="5" id="KW-1185">Reference proteome</keyword>
<evidence type="ECO:0000313" key="4">
    <source>
        <dbReference type="EMBL" id="KAK0043746.1"/>
    </source>
</evidence>
<dbReference type="SMART" id="SM00908">
    <property type="entry name" value="Gal-bind_lectin"/>
    <property type="match status" value="1"/>
</dbReference>
<dbReference type="CDD" id="cd00070">
    <property type="entry name" value="GLECT"/>
    <property type="match status" value="1"/>
</dbReference>
<proteinExistence type="predicted"/>
<gene>
    <name evidence="4" type="ORF">Bpfe_026801</name>
</gene>
<dbReference type="InterPro" id="IPR001079">
    <property type="entry name" value="Galectin_CRD"/>
</dbReference>
<reference evidence="4" key="1">
    <citation type="journal article" date="2023" name="PLoS Negl. Trop. Dis.">
        <title>A genome sequence for Biomphalaria pfeifferi, the major vector snail for the human-infecting parasite Schistosoma mansoni.</title>
        <authorList>
            <person name="Bu L."/>
            <person name="Lu L."/>
            <person name="Laidemitt M.R."/>
            <person name="Zhang S.M."/>
            <person name="Mutuku M."/>
            <person name="Mkoji G."/>
            <person name="Steinauer M."/>
            <person name="Loker E.S."/>
        </authorList>
    </citation>
    <scope>NUCLEOTIDE SEQUENCE</scope>
    <source>
        <strain evidence="4">KasaAsao</strain>
    </source>
</reference>
<evidence type="ECO:0000259" key="3">
    <source>
        <dbReference type="PROSITE" id="PS51304"/>
    </source>
</evidence>
<evidence type="ECO:0000256" key="2">
    <source>
        <dbReference type="RuleBase" id="RU102079"/>
    </source>
</evidence>
<comment type="caution">
    <text evidence="4">The sequence shown here is derived from an EMBL/GenBank/DDBJ whole genome shotgun (WGS) entry which is preliminary data.</text>
</comment>
<dbReference type="Gene3D" id="2.60.120.200">
    <property type="match status" value="1"/>
</dbReference>
<reference evidence="4" key="2">
    <citation type="submission" date="2023-04" db="EMBL/GenBank/DDBJ databases">
        <authorList>
            <person name="Bu L."/>
            <person name="Lu L."/>
            <person name="Laidemitt M.R."/>
            <person name="Zhang S.M."/>
            <person name="Mutuku M."/>
            <person name="Mkoji G."/>
            <person name="Steinauer M."/>
            <person name="Loker E.S."/>
        </authorList>
    </citation>
    <scope>NUCLEOTIDE SEQUENCE</scope>
    <source>
        <strain evidence="4">KasaAsao</strain>
        <tissue evidence="4">Whole Snail</tissue>
    </source>
</reference>
<accession>A0AAD8EYG5</accession>
<dbReference type="InterPro" id="IPR013320">
    <property type="entry name" value="ConA-like_dom_sf"/>
</dbReference>
<organism evidence="4 5">
    <name type="scientific">Biomphalaria pfeifferi</name>
    <name type="common">Bloodfluke planorb</name>
    <name type="synonym">Freshwater snail</name>
    <dbReference type="NCBI Taxonomy" id="112525"/>
    <lineage>
        <taxon>Eukaryota</taxon>
        <taxon>Metazoa</taxon>
        <taxon>Spiralia</taxon>
        <taxon>Lophotrochozoa</taxon>
        <taxon>Mollusca</taxon>
        <taxon>Gastropoda</taxon>
        <taxon>Heterobranchia</taxon>
        <taxon>Euthyneura</taxon>
        <taxon>Panpulmonata</taxon>
        <taxon>Hygrophila</taxon>
        <taxon>Lymnaeoidea</taxon>
        <taxon>Planorbidae</taxon>
        <taxon>Biomphalaria</taxon>
    </lineage>
</organism>
<dbReference type="PANTHER" id="PTHR11346">
    <property type="entry name" value="GALECTIN"/>
    <property type="match status" value="1"/>
</dbReference>
<dbReference type="InterPro" id="IPR044156">
    <property type="entry name" value="Galectin-like"/>
</dbReference>
<dbReference type="PANTHER" id="PTHR11346:SF147">
    <property type="entry name" value="GALECTIN"/>
    <property type="match status" value="1"/>
</dbReference>
<sequence>MGNSESSTPASLCYLSDKGQGLYETNHNISNKSSLCCQLPVKLKQGDRIIITGTTLPTFKSFSVNLSQDNNIDKDCVLHFNPRFRFNSKCTDGQVVMNYKKNSKWRKEERWLNMPFNTNQHFVIEIAVTKQSYVITIDDSPFYAFNHRVDMHESNFIYINGDVSISSIQLFNSDTTRAVKSAPPAYFM</sequence>
<evidence type="ECO:0000313" key="5">
    <source>
        <dbReference type="Proteomes" id="UP001233172"/>
    </source>
</evidence>
<evidence type="ECO:0000256" key="1">
    <source>
        <dbReference type="ARBA" id="ARBA00022734"/>
    </source>
</evidence>
<dbReference type="Proteomes" id="UP001233172">
    <property type="component" value="Unassembled WGS sequence"/>
</dbReference>
<dbReference type="EMBL" id="JASAOG010000212">
    <property type="protein sequence ID" value="KAK0043746.1"/>
    <property type="molecule type" value="Genomic_DNA"/>
</dbReference>
<dbReference type="SUPFAM" id="SSF49899">
    <property type="entry name" value="Concanavalin A-like lectins/glucanases"/>
    <property type="match status" value="1"/>
</dbReference>
<dbReference type="Pfam" id="PF00337">
    <property type="entry name" value="Gal-bind_lectin"/>
    <property type="match status" value="1"/>
</dbReference>
<dbReference type="PROSITE" id="PS51304">
    <property type="entry name" value="GALECTIN"/>
    <property type="match status" value="1"/>
</dbReference>
<dbReference type="AlphaFoldDB" id="A0AAD8EYG5"/>
<keyword evidence="1 2" id="KW-0430">Lectin</keyword>
<dbReference type="GO" id="GO:0030246">
    <property type="term" value="F:carbohydrate binding"/>
    <property type="evidence" value="ECO:0007669"/>
    <property type="project" value="UniProtKB-UniRule"/>
</dbReference>
<name>A0AAD8EYG5_BIOPF</name>
<dbReference type="SMART" id="SM00276">
    <property type="entry name" value="GLECT"/>
    <property type="match status" value="1"/>
</dbReference>
<protein>
    <recommendedName>
        <fullName evidence="2">Galectin</fullName>
    </recommendedName>
</protein>